<comment type="caution">
    <text evidence="1">The sequence shown here is derived from an EMBL/GenBank/DDBJ whole genome shotgun (WGS) entry which is preliminary data.</text>
</comment>
<evidence type="ECO:0000313" key="1">
    <source>
        <dbReference type="EMBL" id="MEQ2170163.1"/>
    </source>
</evidence>
<reference evidence="1 2" key="1">
    <citation type="submission" date="2021-06" db="EMBL/GenBank/DDBJ databases">
        <authorList>
            <person name="Palmer J.M."/>
        </authorList>
    </citation>
    <scope>NUCLEOTIDE SEQUENCE [LARGE SCALE GENOMIC DNA]</scope>
    <source>
        <strain evidence="1 2">GA_2019</strain>
        <tissue evidence="1">Muscle</tissue>
    </source>
</reference>
<gene>
    <name evidence="1" type="ORF">GOODEAATRI_032499</name>
</gene>
<proteinExistence type="predicted"/>
<evidence type="ECO:0000313" key="2">
    <source>
        <dbReference type="Proteomes" id="UP001476798"/>
    </source>
</evidence>
<feature type="non-terminal residue" evidence="1">
    <location>
        <position position="85"/>
    </location>
</feature>
<sequence length="85" mass="9231">MRRSSLTQISRRSYIHTFCCLAEHNADKVPSVVLKAELLASGLCEQKVTSQENSCCPSGPNVSCITCENAVPFSEIKVPRVSCNG</sequence>
<protein>
    <submittedName>
        <fullName evidence="1">Uncharacterized protein</fullName>
    </submittedName>
</protein>
<dbReference type="Proteomes" id="UP001476798">
    <property type="component" value="Unassembled WGS sequence"/>
</dbReference>
<accession>A0ABV0NFH0</accession>
<dbReference type="EMBL" id="JAHRIO010036074">
    <property type="protein sequence ID" value="MEQ2170163.1"/>
    <property type="molecule type" value="Genomic_DNA"/>
</dbReference>
<name>A0ABV0NFH0_9TELE</name>
<organism evidence="1 2">
    <name type="scientific">Goodea atripinnis</name>
    <dbReference type="NCBI Taxonomy" id="208336"/>
    <lineage>
        <taxon>Eukaryota</taxon>
        <taxon>Metazoa</taxon>
        <taxon>Chordata</taxon>
        <taxon>Craniata</taxon>
        <taxon>Vertebrata</taxon>
        <taxon>Euteleostomi</taxon>
        <taxon>Actinopterygii</taxon>
        <taxon>Neopterygii</taxon>
        <taxon>Teleostei</taxon>
        <taxon>Neoteleostei</taxon>
        <taxon>Acanthomorphata</taxon>
        <taxon>Ovalentaria</taxon>
        <taxon>Atherinomorphae</taxon>
        <taxon>Cyprinodontiformes</taxon>
        <taxon>Goodeidae</taxon>
        <taxon>Goodea</taxon>
    </lineage>
</organism>
<keyword evidence="2" id="KW-1185">Reference proteome</keyword>